<accession>A0A0D2C140</accession>
<keyword evidence="3" id="KW-1185">Reference proteome</keyword>
<feature type="compositionally biased region" description="Basic and acidic residues" evidence="1">
    <location>
        <begin position="331"/>
        <end position="352"/>
    </location>
</feature>
<proteinExistence type="predicted"/>
<feature type="compositionally biased region" description="Polar residues" evidence="1">
    <location>
        <begin position="207"/>
        <end position="221"/>
    </location>
</feature>
<feature type="region of interest" description="Disordered" evidence="1">
    <location>
        <begin position="418"/>
        <end position="464"/>
    </location>
</feature>
<dbReference type="RefSeq" id="XP_016237620.1">
    <property type="nucleotide sequence ID" value="XM_016378943.1"/>
</dbReference>
<feature type="compositionally biased region" description="Polar residues" evidence="1">
    <location>
        <begin position="262"/>
        <end position="288"/>
    </location>
</feature>
<sequence length="464" mass="51885">MADTRPTTFVPPPDRCDPLIRYLSHQPTVQIRRARAGLREYLVYVGHRSHSHCEASVIWAYLFPHKNSLSMRLREGVSNAQLSIDGFLGERSESPVYELAVWLHRLMENSHVTMPNKSQPKRAWEPVQALIKDAVHAALDECAGHEIHYGLARTRALHDANIVAPYEISGMLPRYWVSQFPKPCASRTAFSFDPELGDGDLVWKENATSEPHSHLSNSSKHTNTDREVTKAERTSRERGIAGKVMEQVVNSNEVDNRPGSALSDTNSSAELDQQAIARQNTDSTQDSNGADDISLQNRHRRETKSQSSSRGELSNCSTDFATNGDANADSSVKDKRGNGHTAQDYRKPRFNDDQGGPSPWNKEFDRVLLTPLRGVAVNEIEEHLRKWREGLIDEDTLESRIGTSLSNVREALEWKNKLARNDPKTVVNNNGNSNTAKKGKERESSHSDGESAAAENPAKRLRTV</sequence>
<feature type="compositionally biased region" description="Polar residues" evidence="1">
    <location>
        <begin position="305"/>
        <end position="330"/>
    </location>
</feature>
<organism evidence="2 3">
    <name type="scientific">Exophiala spinifera</name>
    <dbReference type="NCBI Taxonomy" id="91928"/>
    <lineage>
        <taxon>Eukaryota</taxon>
        <taxon>Fungi</taxon>
        <taxon>Dikarya</taxon>
        <taxon>Ascomycota</taxon>
        <taxon>Pezizomycotina</taxon>
        <taxon>Eurotiomycetes</taxon>
        <taxon>Chaetothyriomycetidae</taxon>
        <taxon>Chaetothyriales</taxon>
        <taxon>Herpotrichiellaceae</taxon>
        <taxon>Exophiala</taxon>
    </lineage>
</organism>
<dbReference type="HOGENOM" id="CLU_589287_0_0_1"/>
<feature type="region of interest" description="Disordered" evidence="1">
    <location>
        <begin position="207"/>
        <end position="363"/>
    </location>
</feature>
<gene>
    <name evidence="2" type="ORF">PV08_04598</name>
</gene>
<feature type="compositionally biased region" description="Polar residues" evidence="1">
    <location>
        <begin position="426"/>
        <end position="436"/>
    </location>
</feature>
<dbReference type="AlphaFoldDB" id="A0A0D2C140"/>
<protein>
    <submittedName>
        <fullName evidence="2">Uncharacterized protein</fullName>
    </submittedName>
</protein>
<evidence type="ECO:0000313" key="3">
    <source>
        <dbReference type="Proteomes" id="UP000053328"/>
    </source>
</evidence>
<dbReference type="OrthoDB" id="10556330at2759"/>
<evidence type="ECO:0000313" key="2">
    <source>
        <dbReference type="EMBL" id="KIW17404.1"/>
    </source>
</evidence>
<reference evidence="2 3" key="1">
    <citation type="submission" date="2015-01" db="EMBL/GenBank/DDBJ databases">
        <title>The Genome Sequence of Exophiala spinifera CBS89968.</title>
        <authorList>
            <consortium name="The Broad Institute Genomics Platform"/>
            <person name="Cuomo C."/>
            <person name="de Hoog S."/>
            <person name="Gorbushina A."/>
            <person name="Stielow B."/>
            <person name="Teixiera M."/>
            <person name="Abouelleil A."/>
            <person name="Chapman S.B."/>
            <person name="Priest M."/>
            <person name="Young S.K."/>
            <person name="Wortman J."/>
            <person name="Nusbaum C."/>
            <person name="Birren B."/>
        </authorList>
    </citation>
    <scope>NUCLEOTIDE SEQUENCE [LARGE SCALE GENOMIC DNA]</scope>
    <source>
        <strain evidence="2 3">CBS 89968</strain>
    </source>
</reference>
<dbReference type="GeneID" id="27331681"/>
<dbReference type="EMBL" id="KN847494">
    <property type="protein sequence ID" value="KIW17404.1"/>
    <property type="molecule type" value="Genomic_DNA"/>
</dbReference>
<name>A0A0D2C140_9EURO</name>
<feature type="compositionally biased region" description="Basic and acidic residues" evidence="1">
    <location>
        <begin position="438"/>
        <end position="449"/>
    </location>
</feature>
<dbReference type="VEuPathDB" id="FungiDB:PV08_04598"/>
<dbReference type="Proteomes" id="UP000053328">
    <property type="component" value="Unassembled WGS sequence"/>
</dbReference>
<feature type="compositionally biased region" description="Basic and acidic residues" evidence="1">
    <location>
        <begin position="222"/>
        <end position="240"/>
    </location>
</feature>
<evidence type="ECO:0000256" key="1">
    <source>
        <dbReference type="SAM" id="MobiDB-lite"/>
    </source>
</evidence>